<sequence length="429" mass="46888">MSAHLPRNSFIYSRACSLSMKLAKTKSTLVAIAIAAALLVAVVLLLGSSGVLPPPPTGPTEPAAGCAETSVVYVYATDAQRKAADEITSTLKMMLQRSGVNIVNLPVCVVPASNFEKRFQVYPALLIRGNVTVPSDYVSSTFGEYKELYPLLSAIIAYYSGVQVSYGYSGEALLAASTAPLTDLPQNFSYLREILSQVFLVNVTRVERVTPEVLPVELDTLPAVLVRSDYNLSRGAPYIIPLQHGLYTIPEKLRRNMLQNLGVFAYEIRRSPPSILEEGVSLGVTGAPTLYIAEDYHCPYCAKFYVANAGLLLELVKQGKLRVVFVDLVVHPEVVPMHAFTWCLYNETRSAYLYFNVSLRLYELFLSNVHTSLDDAVRIASDFTSTEIVDSSKACIPLREGLAAGALKQSDFSGIHGHPYVRVLEPGHG</sequence>
<gene>
    <name evidence="3" type="ORF">ENV88_04275</name>
</gene>
<reference evidence="3" key="1">
    <citation type="journal article" date="2020" name="mSystems">
        <title>Genome- and Community-Level Interaction Insights into Carbon Utilization and Element Cycling Functions of Hydrothermarchaeota in Hydrothermal Sediment.</title>
        <authorList>
            <person name="Zhou Z."/>
            <person name="Liu Y."/>
            <person name="Xu W."/>
            <person name="Pan J."/>
            <person name="Luo Z.H."/>
            <person name="Li M."/>
        </authorList>
    </citation>
    <scope>NUCLEOTIDE SEQUENCE [LARGE SCALE GENOMIC DNA]</scope>
    <source>
        <strain evidence="3">SpSt-8</strain>
    </source>
</reference>
<accession>A0A7C3WT91</accession>
<comment type="similarity">
    <text evidence="1">Belongs to the glutaredoxin family.</text>
</comment>
<feature type="domain" description="Thioredoxin-like fold" evidence="2">
    <location>
        <begin position="279"/>
        <end position="354"/>
    </location>
</feature>
<dbReference type="AlphaFoldDB" id="A0A7C3WT91"/>
<protein>
    <recommendedName>
        <fullName evidence="2">Thioredoxin-like fold domain-containing protein</fullName>
    </recommendedName>
</protein>
<proteinExistence type="inferred from homology"/>
<dbReference type="SUPFAM" id="SSF52833">
    <property type="entry name" value="Thioredoxin-like"/>
    <property type="match status" value="1"/>
</dbReference>
<evidence type="ECO:0000313" key="3">
    <source>
        <dbReference type="EMBL" id="HGB25246.1"/>
    </source>
</evidence>
<dbReference type="InterPro" id="IPR036249">
    <property type="entry name" value="Thioredoxin-like_sf"/>
</dbReference>
<evidence type="ECO:0000256" key="1">
    <source>
        <dbReference type="ARBA" id="ARBA00007787"/>
    </source>
</evidence>
<comment type="caution">
    <text evidence="3">The sequence shown here is derived from an EMBL/GenBank/DDBJ whole genome shotgun (WGS) entry which is preliminary data.</text>
</comment>
<dbReference type="Pfam" id="PF13462">
    <property type="entry name" value="Thioredoxin_4"/>
    <property type="match status" value="1"/>
</dbReference>
<dbReference type="Gene3D" id="3.40.30.10">
    <property type="entry name" value="Glutaredoxin"/>
    <property type="match status" value="1"/>
</dbReference>
<evidence type="ECO:0000259" key="2">
    <source>
        <dbReference type="Pfam" id="PF13462"/>
    </source>
</evidence>
<name>A0A7C3WT91_THEPE</name>
<organism evidence="3">
    <name type="scientific">Thermofilum pendens</name>
    <dbReference type="NCBI Taxonomy" id="2269"/>
    <lineage>
        <taxon>Archaea</taxon>
        <taxon>Thermoproteota</taxon>
        <taxon>Thermoprotei</taxon>
        <taxon>Thermofilales</taxon>
        <taxon>Thermofilaceae</taxon>
        <taxon>Thermofilum</taxon>
    </lineage>
</organism>
<dbReference type="EMBL" id="DTIB01000091">
    <property type="protein sequence ID" value="HGB25246.1"/>
    <property type="molecule type" value="Genomic_DNA"/>
</dbReference>
<dbReference type="InterPro" id="IPR012336">
    <property type="entry name" value="Thioredoxin-like_fold"/>
</dbReference>